<dbReference type="Pfam" id="PF00069">
    <property type="entry name" value="Pkinase"/>
    <property type="match status" value="1"/>
</dbReference>
<proteinExistence type="predicted"/>
<dbReference type="AlphaFoldDB" id="A0A8E2EHQ5"/>
<feature type="non-terminal residue" evidence="2">
    <location>
        <position position="1"/>
    </location>
</feature>
<evidence type="ECO:0000259" key="1">
    <source>
        <dbReference type="PROSITE" id="PS50011"/>
    </source>
</evidence>
<accession>A0A8E2EHQ5</accession>
<organism evidence="2 3">
    <name type="scientific">Lepidopterella palustris CBS 459.81</name>
    <dbReference type="NCBI Taxonomy" id="1314670"/>
    <lineage>
        <taxon>Eukaryota</taxon>
        <taxon>Fungi</taxon>
        <taxon>Dikarya</taxon>
        <taxon>Ascomycota</taxon>
        <taxon>Pezizomycotina</taxon>
        <taxon>Dothideomycetes</taxon>
        <taxon>Pleosporomycetidae</taxon>
        <taxon>Mytilinidiales</taxon>
        <taxon>Argynnaceae</taxon>
        <taxon>Lepidopterella</taxon>
    </lineage>
</organism>
<protein>
    <recommendedName>
        <fullName evidence="1">Protein kinase domain-containing protein</fullName>
    </recommendedName>
</protein>
<feature type="domain" description="Protein kinase" evidence="1">
    <location>
        <begin position="85"/>
        <end position="189"/>
    </location>
</feature>
<dbReference type="InterPro" id="IPR011009">
    <property type="entry name" value="Kinase-like_dom_sf"/>
</dbReference>
<name>A0A8E2EHQ5_9PEZI</name>
<dbReference type="EMBL" id="KV744846">
    <property type="protein sequence ID" value="OCK84039.1"/>
    <property type="molecule type" value="Genomic_DNA"/>
</dbReference>
<dbReference type="Proteomes" id="UP000250266">
    <property type="component" value="Unassembled WGS sequence"/>
</dbReference>
<dbReference type="InterPro" id="IPR000719">
    <property type="entry name" value="Prot_kinase_dom"/>
</dbReference>
<sequence>WSKVPRTYIVLRTIGRLNLLGEFIDFGFCDYYLPVTPRDLPNSLSPKIRSDFVSAQHIILTKSVDLEKGERGRHCHFKKDEPLPFESKEKLGSGGFSQVDRVLSLTSFKEYARKRVARSTGFRGGGKEAIKAFISEIQVLKSLKHRHVVEFVGSYTDTKYMGLVSRLYRCYREHYFRHGERNDPKILCA</sequence>
<gene>
    <name evidence="2" type="ORF">K432DRAFT_289734</name>
</gene>
<dbReference type="PROSITE" id="PS50011">
    <property type="entry name" value="PROTEIN_KINASE_DOM"/>
    <property type="match status" value="1"/>
</dbReference>
<dbReference type="GO" id="GO:0005524">
    <property type="term" value="F:ATP binding"/>
    <property type="evidence" value="ECO:0007669"/>
    <property type="project" value="InterPro"/>
</dbReference>
<keyword evidence="3" id="KW-1185">Reference proteome</keyword>
<evidence type="ECO:0000313" key="3">
    <source>
        <dbReference type="Proteomes" id="UP000250266"/>
    </source>
</evidence>
<dbReference type="SUPFAM" id="SSF56112">
    <property type="entry name" value="Protein kinase-like (PK-like)"/>
    <property type="match status" value="1"/>
</dbReference>
<dbReference type="Gene3D" id="3.30.200.20">
    <property type="entry name" value="Phosphorylase Kinase, domain 1"/>
    <property type="match status" value="1"/>
</dbReference>
<dbReference type="GO" id="GO:0004672">
    <property type="term" value="F:protein kinase activity"/>
    <property type="evidence" value="ECO:0007669"/>
    <property type="project" value="InterPro"/>
</dbReference>
<dbReference type="OrthoDB" id="4062651at2759"/>
<evidence type="ECO:0000313" key="2">
    <source>
        <dbReference type="EMBL" id="OCK84039.1"/>
    </source>
</evidence>
<reference evidence="2 3" key="1">
    <citation type="journal article" date="2016" name="Nat. Commun.">
        <title>Ectomycorrhizal ecology is imprinted in the genome of the dominant symbiotic fungus Cenococcum geophilum.</title>
        <authorList>
            <consortium name="DOE Joint Genome Institute"/>
            <person name="Peter M."/>
            <person name="Kohler A."/>
            <person name="Ohm R.A."/>
            <person name="Kuo A."/>
            <person name="Krutzmann J."/>
            <person name="Morin E."/>
            <person name="Arend M."/>
            <person name="Barry K.W."/>
            <person name="Binder M."/>
            <person name="Choi C."/>
            <person name="Clum A."/>
            <person name="Copeland A."/>
            <person name="Grisel N."/>
            <person name="Haridas S."/>
            <person name="Kipfer T."/>
            <person name="LaButti K."/>
            <person name="Lindquist E."/>
            <person name="Lipzen A."/>
            <person name="Maire R."/>
            <person name="Meier B."/>
            <person name="Mihaltcheva S."/>
            <person name="Molinier V."/>
            <person name="Murat C."/>
            <person name="Poggeler S."/>
            <person name="Quandt C.A."/>
            <person name="Sperisen C."/>
            <person name="Tritt A."/>
            <person name="Tisserant E."/>
            <person name="Crous P.W."/>
            <person name="Henrissat B."/>
            <person name="Nehls U."/>
            <person name="Egli S."/>
            <person name="Spatafora J.W."/>
            <person name="Grigoriev I.V."/>
            <person name="Martin F.M."/>
        </authorList>
    </citation>
    <scope>NUCLEOTIDE SEQUENCE [LARGE SCALE GENOMIC DNA]</scope>
    <source>
        <strain evidence="2 3">CBS 459.81</strain>
    </source>
</reference>